<dbReference type="SMART" id="SM00033">
    <property type="entry name" value="CH"/>
    <property type="match status" value="2"/>
</dbReference>
<comment type="caution">
    <text evidence="6">The sequence shown here is derived from an EMBL/GenBank/DDBJ whole genome shotgun (WGS) entry which is preliminary data.</text>
</comment>
<dbReference type="FunCoup" id="J9DR41">
    <property type="interactions" value="7"/>
</dbReference>
<dbReference type="Proteomes" id="UP000003163">
    <property type="component" value="Unassembled WGS sequence"/>
</dbReference>
<dbReference type="PROSITE" id="PS50222">
    <property type="entry name" value="EF_HAND_2"/>
    <property type="match status" value="1"/>
</dbReference>
<proteinExistence type="predicted"/>
<feature type="region of interest" description="Disordered" evidence="3">
    <location>
        <begin position="326"/>
        <end position="351"/>
    </location>
</feature>
<keyword evidence="2" id="KW-0009">Actin-binding</keyword>
<evidence type="ECO:0000313" key="7">
    <source>
        <dbReference type="Proteomes" id="UP000003163"/>
    </source>
</evidence>
<feature type="domain" description="Calponin-homology (CH)" evidence="4">
    <location>
        <begin position="7"/>
        <end position="110"/>
    </location>
</feature>
<dbReference type="SUPFAM" id="SSF47473">
    <property type="entry name" value="EF-hand"/>
    <property type="match status" value="1"/>
</dbReference>
<sequence>MDEKWKLVQTKTFTKWMNTKLEKSVNNIFTELCDGIILRDLLISLSADAANILVSNPAVTRFQKVENVNNVLEYINSKNIKLVNIGSVDVVDGNEKLILGLLWIIILRFSIFKSGTEFVRNDKLLNWCKLVTAKYDNVNITDFSKSWQDGLGFNALIHKFKPELIDYKNLDKEKRYENLRNAFDTAEKELGIAKIIDPEDICDALRPDEKSIMTYVSLYYDRLHDYKSKDVRKIDKELIDIAGRKEHLREDYNIMVDNYNKGFKLLNENYIYALRLMKKLNKLYHQNEAAVEDLFYKRLYLLSLLGTLLTMEKMYGDIHFANKNTSNSPNKSISDSSSINRTNSSSSIKENSKNNLLNTQFSSLCNNKSWMDILSDNSIDSNNIDLLKLDIINKIKYCSLCLSNVEQQINQGNIMDIQTMNINVLDSMSEKSSIHESYIKDKSSSKDSQNLEQNEHSYKSLLKNLELRSIIENVLCNDDKIELQIRNLEKLDVLIKNNRIKQIIEHKLETFAFICSKKETRKLIEEGVEMFHLIDTKKQGKICIEDVNCIFNLLGLPIKSLPNTSADKMITVDEFVHEIKNQYDKLFNEILIQNELEAAKSMNLNIEIN</sequence>
<dbReference type="EMBL" id="AFBI03000030">
    <property type="protein sequence ID" value="EJW03807.1"/>
    <property type="molecule type" value="Genomic_DNA"/>
</dbReference>
<dbReference type="Pfam" id="PF00307">
    <property type="entry name" value="CH"/>
    <property type="match status" value="2"/>
</dbReference>
<dbReference type="InterPro" id="IPR036872">
    <property type="entry name" value="CH_dom_sf"/>
</dbReference>
<evidence type="ECO:0000256" key="1">
    <source>
        <dbReference type="ARBA" id="ARBA00022737"/>
    </source>
</evidence>
<organism evidence="6 7">
    <name type="scientific">Edhazardia aedis (strain USNM 41457)</name>
    <name type="common">Microsporidian parasite</name>
    <dbReference type="NCBI Taxonomy" id="1003232"/>
    <lineage>
        <taxon>Eukaryota</taxon>
        <taxon>Fungi</taxon>
        <taxon>Fungi incertae sedis</taxon>
        <taxon>Microsporidia</taxon>
        <taxon>Edhazardia</taxon>
    </lineage>
</organism>
<evidence type="ECO:0008006" key="8">
    <source>
        <dbReference type="Google" id="ProtNLM"/>
    </source>
</evidence>
<dbReference type="InterPro" id="IPR002048">
    <property type="entry name" value="EF_hand_dom"/>
</dbReference>
<gene>
    <name evidence="6" type="ORF">EDEG_01899</name>
</gene>
<keyword evidence="7" id="KW-1185">Reference proteome</keyword>
<dbReference type="GO" id="GO:0005509">
    <property type="term" value="F:calcium ion binding"/>
    <property type="evidence" value="ECO:0007669"/>
    <property type="project" value="InterPro"/>
</dbReference>
<evidence type="ECO:0000313" key="6">
    <source>
        <dbReference type="EMBL" id="EJW03807.1"/>
    </source>
</evidence>
<keyword evidence="1" id="KW-0677">Repeat</keyword>
<dbReference type="PANTHER" id="PTHR11915">
    <property type="entry name" value="SPECTRIN/FILAMIN RELATED CYTOSKELETAL PROTEIN"/>
    <property type="match status" value="1"/>
</dbReference>
<dbReference type="InterPro" id="IPR001715">
    <property type="entry name" value="CH_dom"/>
</dbReference>
<dbReference type="PROSITE" id="PS00020">
    <property type="entry name" value="ACTININ_2"/>
    <property type="match status" value="1"/>
</dbReference>
<dbReference type="HOGENOM" id="CLU_005217_0_2_1"/>
<reference evidence="7" key="2">
    <citation type="submission" date="2015-07" db="EMBL/GenBank/DDBJ databases">
        <title>Contrasting host-pathogen interactions and genome evolution in two generalist and specialist microsporidian pathogens of mosquitoes.</title>
        <authorList>
            <consortium name="The Broad Institute Genomics Platform"/>
            <consortium name="The Broad Institute Genome Sequencing Center for Infectious Disease"/>
            <person name="Cuomo C.A."/>
            <person name="Sanscrainte N.D."/>
            <person name="Goldberg J.M."/>
            <person name="Heiman D."/>
            <person name="Young S."/>
            <person name="Zeng Q."/>
            <person name="Becnel J.J."/>
            <person name="Birren B.W."/>
        </authorList>
    </citation>
    <scope>NUCLEOTIDE SEQUENCE [LARGE SCALE GENOMIC DNA]</scope>
    <source>
        <strain evidence="7">USNM 41457</strain>
    </source>
</reference>
<evidence type="ECO:0000256" key="3">
    <source>
        <dbReference type="SAM" id="MobiDB-lite"/>
    </source>
</evidence>
<accession>J9DR41</accession>
<dbReference type="PROSITE" id="PS00019">
    <property type="entry name" value="ACTININ_1"/>
    <property type="match status" value="1"/>
</dbReference>
<dbReference type="InParanoid" id="J9DR41"/>
<dbReference type="PROSITE" id="PS50021">
    <property type="entry name" value="CH"/>
    <property type="match status" value="2"/>
</dbReference>
<evidence type="ECO:0000259" key="4">
    <source>
        <dbReference type="PROSITE" id="PS50021"/>
    </source>
</evidence>
<dbReference type="AlphaFoldDB" id="J9DR41"/>
<dbReference type="STRING" id="1003232.J9DR41"/>
<evidence type="ECO:0000256" key="2">
    <source>
        <dbReference type="ARBA" id="ARBA00023203"/>
    </source>
</evidence>
<dbReference type="GO" id="GO:0003779">
    <property type="term" value="F:actin binding"/>
    <property type="evidence" value="ECO:0007669"/>
    <property type="project" value="UniProtKB-KW"/>
</dbReference>
<reference evidence="6 7" key="1">
    <citation type="submission" date="2011-08" db="EMBL/GenBank/DDBJ databases">
        <authorList>
            <person name="Liu Z.J."/>
            <person name="Shi F.L."/>
            <person name="Lu J.Q."/>
            <person name="Li M."/>
            <person name="Wang Z.L."/>
        </authorList>
    </citation>
    <scope>NUCLEOTIDE SEQUENCE [LARGE SCALE GENOMIC DNA]</scope>
    <source>
        <strain evidence="6 7">USNM 41457</strain>
    </source>
</reference>
<protein>
    <recommendedName>
        <fullName evidence="8">Calponin-homology (CH) domain-containing protein</fullName>
    </recommendedName>
</protein>
<evidence type="ECO:0000259" key="5">
    <source>
        <dbReference type="PROSITE" id="PS50222"/>
    </source>
</evidence>
<dbReference type="VEuPathDB" id="MicrosporidiaDB:EDEG_01899"/>
<dbReference type="FunFam" id="1.10.418.10:FF:000001">
    <property type="entry name" value="Actinin alpha 1"/>
    <property type="match status" value="1"/>
</dbReference>
<dbReference type="InterPro" id="IPR011992">
    <property type="entry name" value="EF-hand-dom_pair"/>
</dbReference>
<name>J9DR41_EDHAE</name>
<dbReference type="Gene3D" id="1.10.418.10">
    <property type="entry name" value="Calponin-like domain"/>
    <property type="match status" value="2"/>
</dbReference>
<feature type="domain" description="Calponin-homology (CH)" evidence="4">
    <location>
        <begin position="118"/>
        <end position="224"/>
    </location>
</feature>
<dbReference type="OrthoDB" id="10017054at2759"/>
<dbReference type="SUPFAM" id="SSF47576">
    <property type="entry name" value="Calponin-homology domain, CH-domain"/>
    <property type="match status" value="1"/>
</dbReference>
<dbReference type="InterPro" id="IPR001589">
    <property type="entry name" value="Actinin_actin-bd_CS"/>
</dbReference>
<feature type="domain" description="EF-hand" evidence="5">
    <location>
        <begin position="522"/>
        <end position="557"/>
    </location>
</feature>